<dbReference type="SUPFAM" id="SSF55874">
    <property type="entry name" value="ATPase domain of HSP90 chaperone/DNA topoisomerase II/histidine kinase"/>
    <property type="match status" value="1"/>
</dbReference>
<dbReference type="EMBL" id="QVEV01000016">
    <property type="protein sequence ID" value="RGC15006.1"/>
    <property type="molecule type" value="Genomic_DNA"/>
</dbReference>
<proteinExistence type="predicted"/>
<dbReference type="EC" id="2.7.13.3" evidence="3"/>
<evidence type="ECO:0000256" key="2">
    <source>
        <dbReference type="ARBA" id="ARBA00004370"/>
    </source>
</evidence>
<dbReference type="GO" id="GO:0005886">
    <property type="term" value="C:plasma membrane"/>
    <property type="evidence" value="ECO:0007669"/>
    <property type="project" value="TreeGrafter"/>
</dbReference>
<dbReference type="InterPro" id="IPR036097">
    <property type="entry name" value="HisK_dim/P_sf"/>
</dbReference>
<evidence type="ECO:0000313" key="10">
    <source>
        <dbReference type="Proteomes" id="UP000260025"/>
    </source>
</evidence>
<dbReference type="GO" id="GO:0016036">
    <property type="term" value="P:cellular response to phosphate starvation"/>
    <property type="evidence" value="ECO:0007669"/>
    <property type="project" value="TreeGrafter"/>
</dbReference>
<dbReference type="Gene3D" id="1.10.287.130">
    <property type="match status" value="1"/>
</dbReference>
<reference evidence="9 10" key="1">
    <citation type="submission" date="2018-08" db="EMBL/GenBank/DDBJ databases">
        <title>A genome reference for cultivated species of the human gut microbiota.</title>
        <authorList>
            <person name="Zou Y."/>
            <person name="Xue W."/>
            <person name="Luo G."/>
        </authorList>
    </citation>
    <scope>NUCLEOTIDE SEQUENCE [LARGE SCALE GENOMIC DNA]</scope>
    <source>
        <strain evidence="9 10">OF01-2LB</strain>
    </source>
</reference>
<evidence type="ECO:0000256" key="5">
    <source>
        <dbReference type="ARBA" id="ARBA00022679"/>
    </source>
</evidence>
<dbReference type="InterPro" id="IPR008358">
    <property type="entry name" value="Sig_transdc_His_kin/Pase_MprB"/>
</dbReference>
<evidence type="ECO:0000256" key="6">
    <source>
        <dbReference type="ARBA" id="ARBA00022777"/>
    </source>
</evidence>
<evidence type="ECO:0000259" key="8">
    <source>
        <dbReference type="PROSITE" id="PS50109"/>
    </source>
</evidence>
<comment type="subcellular location">
    <subcellularLocation>
        <location evidence="2">Membrane</location>
    </subcellularLocation>
</comment>
<dbReference type="SUPFAM" id="SSF47384">
    <property type="entry name" value="Homodimeric domain of signal transducing histidine kinase"/>
    <property type="match status" value="1"/>
</dbReference>
<evidence type="ECO:0000256" key="1">
    <source>
        <dbReference type="ARBA" id="ARBA00000085"/>
    </source>
</evidence>
<sequence>MLEIIVLVLGILCLFLLLLLLLQHNNLRCIKEQLIYTNREHSTFRFYSASMDPQMKALCEEMQKLREYYMQESVRAMRMDHNFKHLITNISHDIRTPLTSISGYLQMLETAENEAERQHCFQVIRARMTYLQDLLEELFLYTRLSSASIEFHPEPIRIHDMLSEVLLHYYEDFKQQELEVQLEVDPMTILTGDSVYLKRMLHNLCVNVLRHGFGAFVISAKETNSTCELVFENDLVDDVDAKAIFDRFYTKDNSGSGRDTGLGLAIVKELCEGMQGTVFAQKEKHRLSIHTIFPGGRTF</sequence>
<dbReference type="SMART" id="SM00388">
    <property type="entry name" value="HisKA"/>
    <property type="match status" value="1"/>
</dbReference>
<dbReference type="Gene3D" id="3.30.565.10">
    <property type="entry name" value="Histidine kinase-like ATPase, C-terminal domain"/>
    <property type="match status" value="1"/>
</dbReference>
<dbReference type="GO" id="GO:0004721">
    <property type="term" value="F:phosphoprotein phosphatase activity"/>
    <property type="evidence" value="ECO:0007669"/>
    <property type="project" value="TreeGrafter"/>
</dbReference>
<dbReference type="InterPro" id="IPR003661">
    <property type="entry name" value="HisK_dim/P_dom"/>
</dbReference>
<dbReference type="Pfam" id="PF02518">
    <property type="entry name" value="HATPase_c"/>
    <property type="match status" value="1"/>
</dbReference>
<dbReference type="SMART" id="SM00387">
    <property type="entry name" value="HATPase_c"/>
    <property type="match status" value="1"/>
</dbReference>
<dbReference type="CDD" id="cd00082">
    <property type="entry name" value="HisKA"/>
    <property type="match status" value="1"/>
</dbReference>
<evidence type="ECO:0000256" key="4">
    <source>
        <dbReference type="ARBA" id="ARBA00022553"/>
    </source>
</evidence>
<dbReference type="InterPro" id="IPR036890">
    <property type="entry name" value="HATPase_C_sf"/>
</dbReference>
<dbReference type="PRINTS" id="PR01780">
    <property type="entry name" value="LANTIREGPROT"/>
</dbReference>
<evidence type="ECO:0000313" key="9">
    <source>
        <dbReference type="EMBL" id="RGC15006.1"/>
    </source>
</evidence>
<dbReference type="PANTHER" id="PTHR45453:SF1">
    <property type="entry name" value="PHOSPHATE REGULON SENSOR PROTEIN PHOR"/>
    <property type="match status" value="1"/>
</dbReference>
<keyword evidence="6 9" id="KW-0418">Kinase</keyword>
<dbReference type="InterPro" id="IPR050351">
    <property type="entry name" value="BphY/WalK/GraS-like"/>
</dbReference>
<comment type="catalytic activity">
    <reaction evidence="1">
        <text>ATP + protein L-histidine = ADP + protein N-phospho-L-histidine.</text>
        <dbReference type="EC" id="2.7.13.3"/>
    </reaction>
</comment>
<keyword evidence="7" id="KW-0902">Two-component regulatory system</keyword>
<dbReference type="GO" id="GO:0000155">
    <property type="term" value="F:phosphorelay sensor kinase activity"/>
    <property type="evidence" value="ECO:0007669"/>
    <property type="project" value="InterPro"/>
</dbReference>
<name>A0A3E2VV26_CLOIN</name>
<gene>
    <name evidence="9" type="ORF">DXA38_11980</name>
</gene>
<comment type="caution">
    <text evidence="9">The sequence shown here is derived from an EMBL/GenBank/DDBJ whole genome shotgun (WGS) entry which is preliminary data.</text>
</comment>
<accession>A0A3E2VV26</accession>
<dbReference type="Proteomes" id="UP000260025">
    <property type="component" value="Unassembled WGS sequence"/>
</dbReference>
<keyword evidence="5" id="KW-0808">Transferase</keyword>
<dbReference type="OrthoDB" id="335833at2"/>
<protein>
    <recommendedName>
        <fullName evidence="3">histidine kinase</fullName>
        <ecNumber evidence="3">2.7.13.3</ecNumber>
    </recommendedName>
</protein>
<dbReference type="AlphaFoldDB" id="A0A3E2VV26"/>
<dbReference type="InterPro" id="IPR005467">
    <property type="entry name" value="His_kinase_dom"/>
</dbReference>
<dbReference type="RefSeq" id="WP_117443366.1">
    <property type="nucleotide sequence ID" value="NZ_JAJFEN010000005.1"/>
</dbReference>
<evidence type="ECO:0000256" key="7">
    <source>
        <dbReference type="ARBA" id="ARBA00023012"/>
    </source>
</evidence>
<feature type="domain" description="Histidine kinase" evidence="8">
    <location>
        <begin position="89"/>
        <end position="299"/>
    </location>
</feature>
<organism evidence="9 10">
    <name type="scientific">Clostridium innocuum</name>
    <dbReference type="NCBI Taxonomy" id="1522"/>
    <lineage>
        <taxon>Bacteria</taxon>
        <taxon>Bacillati</taxon>
        <taxon>Bacillota</taxon>
        <taxon>Clostridia</taxon>
        <taxon>Eubacteriales</taxon>
        <taxon>Clostridiaceae</taxon>
        <taxon>Clostridium</taxon>
    </lineage>
</organism>
<dbReference type="PROSITE" id="PS50109">
    <property type="entry name" value="HIS_KIN"/>
    <property type="match status" value="1"/>
</dbReference>
<evidence type="ECO:0000256" key="3">
    <source>
        <dbReference type="ARBA" id="ARBA00012438"/>
    </source>
</evidence>
<keyword evidence="4" id="KW-0597">Phosphoprotein</keyword>
<dbReference type="PANTHER" id="PTHR45453">
    <property type="entry name" value="PHOSPHATE REGULON SENSOR PROTEIN PHOR"/>
    <property type="match status" value="1"/>
</dbReference>
<dbReference type="Pfam" id="PF00512">
    <property type="entry name" value="HisKA"/>
    <property type="match status" value="1"/>
</dbReference>
<dbReference type="InterPro" id="IPR003594">
    <property type="entry name" value="HATPase_dom"/>
</dbReference>
<dbReference type="CDD" id="cd00075">
    <property type="entry name" value="HATPase"/>
    <property type="match status" value="1"/>
</dbReference>